<dbReference type="InterPro" id="IPR050327">
    <property type="entry name" value="Proton-linked_MCT"/>
</dbReference>
<feature type="transmembrane region" description="Helical" evidence="2">
    <location>
        <begin position="7"/>
        <end position="31"/>
    </location>
</feature>
<gene>
    <name evidence="4" type="ORF">MEDL_43391</name>
</gene>
<keyword evidence="2" id="KW-1133">Transmembrane helix</keyword>
<reference evidence="4" key="1">
    <citation type="submission" date="2021-03" db="EMBL/GenBank/DDBJ databases">
        <authorList>
            <person name="Bekaert M."/>
        </authorList>
    </citation>
    <scope>NUCLEOTIDE SEQUENCE</scope>
</reference>
<feature type="domain" description="Major facilitator superfamily (MFS) profile" evidence="3">
    <location>
        <begin position="7"/>
        <end position="450"/>
    </location>
</feature>
<organism evidence="4 5">
    <name type="scientific">Mytilus edulis</name>
    <name type="common">Blue mussel</name>
    <dbReference type="NCBI Taxonomy" id="6550"/>
    <lineage>
        <taxon>Eukaryota</taxon>
        <taxon>Metazoa</taxon>
        <taxon>Spiralia</taxon>
        <taxon>Lophotrochozoa</taxon>
        <taxon>Mollusca</taxon>
        <taxon>Bivalvia</taxon>
        <taxon>Autobranchia</taxon>
        <taxon>Pteriomorphia</taxon>
        <taxon>Mytilida</taxon>
        <taxon>Mytiloidea</taxon>
        <taxon>Mytilidae</taxon>
        <taxon>Mytilinae</taxon>
        <taxon>Mytilus</taxon>
    </lineage>
</organism>
<dbReference type="Gene3D" id="1.20.1250.20">
    <property type="entry name" value="MFS general substrate transporter like domains"/>
    <property type="match status" value="2"/>
</dbReference>
<protein>
    <recommendedName>
        <fullName evidence="3">Major facilitator superfamily (MFS) profile domain-containing protein</fullName>
    </recommendedName>
</protein>
<evidence type="ECO:0000256" key="1">
    <source>
        <dbReference type="ARBA" id="ARBA00004141"/>
    </source>
</evidence>
<feature type="transmembrane region" description="Helical" evidence="2">
    <location>
        <begin position="266"/>
        <end position="289"/>
    </location>
</feature>
<feature type="transmembrane region" description="Helical" evidence="2">
    <location>
        <begin position="43"/>
        <end position="64"/>
    </location>
</feature>
<keyword evidence="2" id="KW-0812">Transmembrane</keyword>
<dbReference type="PANTHER" id="PTHR11360:SF284">
    <property type="entry name" value="EG:103B4.3 PROTEIN-RELATED"/>
    <property type="match status" value="1"/>
</dbReference>
<dbReference type="SUPFAM" id="SSF103473">
    <property type="entry name" value="MFS general substrate transporter"/>
    <property type="match status" value="1"/>
</dbReference>
<dbReference type="InterPro" id="IPR036259">
    <property type="entry name" value="MFS_trans_sf"/>
</dbReference>
<keyword evidence="5" id="KW-1185">Reference proteome</keyword>
<keyword evidence="2" id="KW-0472">Membrane</keyword>
<feature type="transmembrane region" description="Helical" evidence="2">
    <location>
        <begin position="396"/>
        <end position="417"/>
    </location>
</feature>
<dbReference type="Pfam" id="PF07690">
    <property type="entry name" value="MFS_1"/>
    <property type="match status" value="1"/>
</dbReference>
<feature type="transmembrane region" description="Helical" evidence="2">
    <location>
        <begin position="301"/>
        <end position="324"/>
    </location>
</feature>
<dbReference type="PANTHER" id="PTHR11360">
    <property type="entry name" value="MONOCARBOXYLATE TRANSPORTER"/>
    <property type="match status" value="1"/>
</dbReference>
<evidence type="ECO:0000259" key="3">
    <source>
        <dbReference type="PROSITE" id="PS50850"/>
    </source>
</evidence>
<name>A0A8S3TAI6_MYTED</name>
<accession>A0A8S3TAI6</accession>
<feature type="transmembrane region" description="Helical" evidence="2">
    <location>
        <begin position="429"/>
        <end position="450"/>
    </location>
</feature>
<feature type="transmembrane region" description="Helical" evidence="2">
    <location>
        <begin position="100"/>
        <end position="126"/>
    </location>
</feature>
<sequence>MIPKWWCLMIVFSAFMIQVISFGTAGAIGLYNIEFIEYFNVGAAEVSLIGSINLGVFLGAGPFVSLLMRHMSYRRVAVIGSLLSTTSLLCVPFLDNIIYLYIIYGIFTGLGFAMVYLPSSVLAGMYFNKHRSLATGVATSGSGIGAVVFPLLVHSLIQYYGWKGSVFILAGLSLQCIVFSALLIPLNEKSNREELKSVLTNSNILDKQTNNHEIDHMMTNGNCENYNGHTSISEKKDQENDEVTKLMENSEPAAESLKHCYVLCDFSFLIFFINNILWNMGVAISWILAPEYFVSMGLTKGNAATILTFGGVGCFIGCIIGGGLGNIQSLSRLSMYISWNIAVGILIMFLPLKIFQSVEILSFIMFLNGLGFGGILGLLVIFTVDLLGEKALGDAFGYLMLSNGVGSIIGPPLGGAFKDYLGTYDPTFFFAGTLIIVAGLVMFLIPIFFVPRPLITAVEMTMFNLKTIRDNDLTVPRPRRTAVDLTIEVNLKT</sequence>
<dbReference type="AlphaFoldDB" id="A0A8S3TAI6"/>
<dbReference type="InterPro" id="IPR011701">
    <property type="entry name" value="MFS"/>
</dbReference>
<dbReference type="PROSITE" id="PS50850">
    <property type="entry name" value="MFS"/>
    <property type="match status" value="1"/>
</dbReference>
<dbReference type="GO" id="GO:0008028">
    <property type="term" value="F:monocarboxylic acid transmembrane transporter activity"/>
    <property type="evidence" value="ECO:0007669"/>
    <property type="project" value="TreeGrafter"/>
</dbReference>
<feature type="transmembrane region" description="Helical" evidence="2">
    <location>
        <begin position="76"/>
        <end position="94"/>
    </location>
</feature>
<evidence type="ECO:0000313" key="5">
    <source>
        <dbReference type="Proteomes" id="UP000683360"/>
    </source>
</evidence>
<dbReference type="OrthoDB" id="6499973at2759"/>
<evidence type="ECO:0000256" key="2">
    <source>
        <dbReference type="SAM" id="Phobius"/>
    </source>
</evidence>
<feature type="transmembrane region" description="Helical" evidence="2">
    <location>
        <begin position="336"/>
        <end position="354"/>
    </location>
</feature>
<comment type="subcellular location">
    <subcellularLocation>
        <location evidence="1">Membrane</location>
        <topology evidence="1">Multi-pass membrane protein</topology>
    </subcellularLocation>
</comment>
<dbReference type="GO" id="GO:0016020">
    <property type="term" value="C:membrane"/>
    <property type="evidence" value="ECO:0007669"/>
    <property type="project" value="UniProtKB-SubCell"/>
</dbReference>
<dbReference type="EMBL" id="CAJPWZ010002070">
    <property type="protein sequence ID" value="CAG2230529.1"/>
    <property type="molecule type" value="Genomic_DNA"/>
</dbReference>
<feature type="transmembrane region" description="Helical" evidence="2">
    <location>
        <begin position="133"/>
        <end position="153"/>
    </location>
</feature>
<dbReference type="Proteomes" id="UP000683360">
    <property type="component" value="Unassembled WGS sequence"/>
</dbReference>
<dbReference type="InterPro" id="IPR020846">
    <property type="entry name" value="MFS_dom"/>
</dbReference>
<feature type="transmembrane region" description="Helical" evidence="2">
    <location>
        <begin position="360"/>
        <end position="384"/>
    </location>
</feature>
<proteinExistence type="predicted"/>
<feature type="transmembrane region" description="Helical" evidence="2">
    <location>
        <begin position="165"/>
        <end position="186"/>
    </location>
</feature>
<comment type="caution">
    <text evidence="4">The sequence shown here is derived from an EMBL/GenBank/DDBJ whole genome shotgun (WGS) entry which is preliminary data.</text>
</comment>
<evidence type="ECO:0000313" key="4">
    <source>
        <dbReference type="EMBL" id="CAG2230529.1"/>
    </source>
</evidence>